<reference evidence="1" key="1">
    <citation type="journal article" date="2014" name="Int. J. Syst. Evol. Microbiol.">
        <title>Complete genome sequence of Corynebacterium casei LMG S-19264T (=DSM 44701T), isolated from a smear-ripened cheese.</title>
        <authorList>
            <consortium name="US DOE Joint Genome Institute (JGI-PGF)"/>
            <person name="Walter F."/>
            <person name="Albersmeier A."/>
            <person name="Kalinowski J."/>
            <person name="Ruckert C."/>
        </authorList>
    </citation>
    <scope>NUCLEOTIDE SEQUENCE</scope>
    <source>
        <strain evidence="1">KCTC 42650</strain>
    </source>
</reference>
<proteinExistence type="predicted"/>
<reference evidence="1" key="2">
    <citation type="submission" date="2020-09" db="EMBL/GenBank/DDBJ databases">
        <authorList>
            <person name="Sun Q."/>
            <person name="Kim S."/>
        </authorList>
    </citation>
    <scope>NUCLEOTIDE SEQUENCE</scope>
    <source>
        <strain evidence="1">KCTC 42650</strain>
    </source>
</reference>
<accession>A0A8J3GXJ6</accession>
<sequence length="73" mass="7860">MTIDMDRDNFARRFGQLAGAAGFGLSVSMWSFGPRRVLLSVLAGFCGLPGLEPGRRPLLGLISGETGFSRRSE</sequence>
<dbReference type="AlphaFoldDB" id="A0A8J3GXJ6"/>
<protein>
    <submittedName>
        <fullName evidence="1">Uncharacterized protein</fullName>
    </submittedName>
</protein>
<keyword evidence="2" id="KW-1185">Reference proteome</keyword>
<name>A0A8J3GXJ6_9RHOB</name>
<dbReference type="RefSeq" id="WP_189679814.1">
    <property type="nucleotide sequence ID" value="NZ_BNCJ01000003.1"/>
</dbReference>
<gene>
    <name evidence="1" type="ORF">GCM10017056_18930</name>
</gene>
<evidence type="ECO:0000313" key="2">
    <source>
        <dbReference type="Proteomes" id="UP000626220"/>
    </source>
</evidence>
<dbReference type="Proteomes" id="UP000626220">
    <property type="component" value="Unassembled WGS sequence"/>
</dbReference>
<evidence type="ECO:0000313" key="1">
    <source>
        <dbReference type="EMBL" id="GHF47371.1"/>
    </source>
</evidence>
<organism evidence="1 2">
    <name type="scientific">Seohaeicola zhoushanensis</name>
    <dbReference type="NCBI Taxonomy" id="1569283"/>
    <lineage>
        <taxon>Bacteria</taxon>
        <taxon>Pseudomonadati</taxon>
        <taxon>Pseudomonadota</taxon>
        <taxon>Alphaproteobacteria</taxon>
        <taxon>Rhodobacterales</taxon>
        <taxon>Roseobacteraceae</taxon>
        <taxon>Seohaeicola</taxon>
    </lineage>
</organism>
<dbReference type="EMBL" id="BNCJ01000003">
    <property type="protein sequence ID" value="GHF47371.1"/>
    <property type="molecule type" value="Genomic_DNA"/>
</dbReference>
<comment type="caution">
    <text evidence="1">The sequence shown here is derived from an EMBL/GenBank/DDBJ whole genome shotgun (WGS) entry which is preliminary data.</text>
</comment>